<dbReference type="GO" id="GO:0046872">
    <property type="term" value="F:metal ion binding"/>
    <property type="evidence" value="ECO:0007669"/>
    <property type="project" value="UniProtKB-KW"/>
</dbReference>
<evidence type="ECO:0000256" key="1">
    <source>
        <dbReference type="ARBA" id="ARBA00004123"/>
    </source>
</evidence>
<protein>
    <recommendedName>
        <fullName evidence="8">LIM zinc-binding domain-containing protein</fullName>
    </recommendedName>
</protein>
<keyword evidence="2 6" id="KW-0479">Metal-binding</keyword>
<reference evidence="9" key="1">
    <citation type="journal article" date="2014" name="Genome Biol. Evol.">
        <title>Gene Loss Rather Than Gene Gain Is Associated with a Host Jump from Monocots to Dicots in the Smut Fungus Melanopsichium pennsylvanicum.</title>
        <authorList>
            <person name="Sharma R."/>
            <person name="Mishra B."/>
            <person name="Runge F."/>
            <person name="Thines M."/>
        </authorList>
    </citation>
    <scope>NUCLEOTIDE SEQUENCE</scope>
    <source>
        <strain evidence="9">4</strain>
    </source>
</reference>
<evidence type="ECO:0000256" key="2">
    <source>
        <dbReference type="ARBA" id="ARBA00022723"/>
    </source>
</evidence>
<feature type="region of interest" description="Disordered" evidence="7">
    <location>
        <begin position="390"/>
        <end position="411"/>
    </location>
</feature>
<dbReference type="EMBL" id="HG529695">
    <property type="protein sequence ID" value="CDI56621.1"/>
    <property type="molecule type" value="Genomic_DNA"/>
</dbReference>
<feature type="region of interest" description="Disordered" evidence="7">
    <location>
        <begin position="764"/>
        <end position="791"/>
    </location>
</feature>
<evidence type="ECO:0000256" key="3">
    <source>
        <dbReference type="ARBA" id="ARBA00022737"/>
    </source>
</evidence>
<comment type="subcellular location">
    <subcellularLocation>
        <location evidence="1">Nucleus</location>
    </subcellularLocation>
</comment>
<dbReference type="PANTHER" id="PTHR24215">
    <property type="entry name" value="RHO-GTPASE-ACTIVATING PROTEIN LRG1"/>
    <property type="match status" value="1"/>
</dbReference>
<dbReference type="AlphaFoldDB" id="A0A077RBN4"/>
<feature type="domain" description="LIM zinc-binding" evidence="8">
    <location>
        <begin position="226"/>
        <end position="289"/>
    </location>
</feature>
<feature type="compositionally biased region" description="Basic and acidic residues" evidence="7">
    <location>
        <begin position="685"/>
        <end position="696"/>
    </location>
</feature>
<evidence type="ECO:0000256" key="4">
    <source>
        <dbReference type="ARBA" id="ARBA00022833"/>
    </source>
</evidence>
<feature type="compositionally biased region" description="Basic and acidic residues" evidence="7">
    <location>
        <begin position="432"/>
        <end position="443"/>
    </location>
</feature>
<feature type="region of interest" description="Disordered" evidence="7">
    <location>
        <begin position="652"/>
        <end position="710"/>
    </location>
</feature>
<keyword evidence="6" id="KW-0440">LIM domain</keyword>
<name>A0A077RBN4_9BASI</name>
<feature type="compositionally biased region" description="Polar residues" evidence="7">
    <location>
        <begin position="390"/>
        <end position="402"/>
    </location>
</feature>
<feature type="compositionally biased region" description="Low complexity" evidence="7">
    <location>
        <begin position="130"/>
        <end position="144"/>
    </location>
</feature>
<feature type="compositionally biased region" description="Polar residues" evidence="7">
    <location>
        <begin position="764"/>
        <end position="778"/>
    </location>
</feature>
<accession>A0A077RBN4</accession>
<dbReference type="PROSITE" id="PS50023">
    <property type="entry name" value="LIM_DOMAIN_2"/>
    <property type="match status" value="1"/>
</dbReference>
<dbReference type="Gene3D" id="2.10.110.10">
    <property type="entry name" value="Cysteine Rich Protein"/>
    <property type="match status" value="2"/>
</dbReference>
<sequence>MSTPTALVAISPNRLGFCQRCGDPVSNKLRCTRCGGTSKRSLSPLPAARKPDPWANRYVNSNFPFPVHTEEQEYLHNQPPPPLSPNTASHDPSLGFGMPSRISRDLRISASNKHDLARLSSSASDLALSPIDTTSSRLGSTSSTHQAARRPSNDYSAPTIKGSDGVLSKVCGTLVEPSSSRNKWACSNCSTIFARDSTLYAAPTSLQPHDSSYYCRDCYCKRYSFGECKGCGRDVLGSTKQEGRYVKAPAGLWHGKCWKCVHCERKDNVLVGMDGRPVCEGCFDRPRTREAAVEPSGVKNKKPNLEMPDIRRLTKIGAVRNGPMGATIAELTKKLGQQSVSASPNIPISSSRSGLNCSLLNSSSSHSSLEAPRSPAKDCFAFSTHAYTSSTNSMDRSASFTGSPPKPRPVTAQFKNGLNLAAFQSSFATHTGNERPYRTDSRSRSVSPVKRPEWTCVASQQQVAPEMKVRSSPSSSLENDMGGSKVPGSPSLPLLATAIADRTRFDLSPGELGRPRTSSGYPRPLNSPFSKHSDPSDPIQAEKTSPILEFDKSSSNLEPASATARCVACHRLPFERVLSTPSYEGEVMMVTLSHNIHLHAECFICSVCKGTIDGSKLFVRLRDDNEHGALGEGLGAFAHPTCSPTLQLKVVQAQSPKSGADKGQRSYRVGNGLDPGSALGTTSGERSHATHQRELKPSPTPSPATSMRDHRVGAGARPSILTEDHTQTCASANSATCSDSGSSADPARIINGISKAAPVIRPFQSTAGAASPTRSTILNPPSWSNSNPSSYLLNRPTNPAAGIFSRLNALSSKSENASLNLASTTSTNNNHAGRFGGMQCCAYCGEKLSSLECVLGPRGTQWHKNCLICRGPPEPEPKGVFVNYRRGDRPKWCGKRLDSGAKVNQQGEVRCRACYDAESSAFRIKA</sequence>
<keyword evidence="5" id="KW-0539">Nucleus</keyword>
<feature type="region of interest" description="Disordered" evidence="7">
    <location>
        <begin position="429"/>
        <end position="491"/>
    </location>
</feature>
<dbReference type="GO" id="GO:0005737">
    <property type="term" value="C:cytoplasm"/>
    <property type="evidence" value="ECO:0007669"/>
    <property type="project" value="TreeGrafter"/>
</dbReference>
<dbReference type="SMART" id="SM00132">
    <property type="entry name" value="LIM"/>
    <property type="match status" value="3"/>
</dbReference>
<evidence type="ECO:0000256" key="7">
    <source>
        <dbReference type="SAM" id="MobiDB-lite"/>
    </source>
</evidence>
<evidence type="ECO:0000313" key="9">
    <source>
        <dbReference type="EMBL" id="CDI56621.1"/>
    </source>
</evidence>
<dbReference type="GO" id="GO:0030695">
    <property type="term" value="F:GTPase regulator activity"/>
    <property type="evidence" value="ECO:0007669"/>
    <property type="project" value="UniProtKB-ARBA"/>
</dbReference>
<dbReference type="InterPro" id="IPR001781">
    <property type="entry name" value="Znf_LIM"/>
</dbReference>
<keyword evidence="4 6" id="KW-0862">Zinc</keyword>
<keyword evidence="3" id="KW-0677">Repeat</keyword>
<dbReference type="PANTHER" id="PTHR24215:SF35">
    <property type="entry name" value="MUSCLE LIM PROTEIN MLP84B"/>
    <property type="match status" value="1"/>
</dbReference>
<feature type="region of interest" description="Disordered" evidence="7">
    <location>
        <begin position="72"/>
        <end position="97"/>
    </location>
</feature>
<evidence type="ECO:0000256" key="6">
    <source>
        <dbReference type="PROSITE-ProRule" id="PRU00125"/>
    </source>
</evidence>
<proteinExistence type="predicted"/>
<dbReference type="GO" id="GO:0030036">
    <property type="term" value="P:actin cytoskeleton organization"/>
    <property type="evidence" value="ECO:0007669"/>
    <property type="project" value="TreeGrafter"/>
</dbReference>
<feature type="region of interest" description="Disordered" evidence="7">
    <location>
        <begin position="130"/>
        <end position="158"/>
    </location>
</feature>
<organism evidence="9">
    <name type="scientific">Melanopsichium pennsylvanicum 4</name>
    <dbReference type="NCBI Taxonomy" id="1398559"/>
    <lineage>
        <taxon>Eukaryota</taxon>
        <taxon>Fungi</taxon>
        <taxon>Dikarya</taxon>
        <taxon>Basidiomycota</taxon>
        <taxon>Ustilaginomycotina</taxon>
        <taxon>Ustilaginomycetes</taxon>
        <taxon>Ustilaginales</taxon>
        <taxon>Ustilaginaceae</taxon>
        <taxon>Melanopsichium</taxon>
    </lineage>
</organism>
<dbReference type="GO" id="GO:0005634">
    <property type="term" value="C:nucleus"/>
    <property type="evidence" value="ECO:0007669"/>
    <property type="project" value="UniProtKB-SubCell"/>
</dbReference>
<feature type="compositionally biased region" description="Low complexity" evidence="7">
    <location>
        <begin position="779"/>
        <end position="790"/>
    </location>
</feature>
<feature type="region of interest" description="Disordered" evidence="7">
    <location>
        <begin position="506"/>
        <end position="541"/>
    </location>
</feature>
<evidence type="ECO:0000256" key="5">
    <source>
        <dbReference type="ARBA" id="ARBA00023242"/>
    </source>
</evidence>
<evidence type="ECO:0000259" key="8">
    <source>
        <dbReference type="PROSITE" id="PS50023"/>
    </source>
</evidence>